<dbReference type="AlphaFoldDB" id="A0A811JR88"/>
<dbReference type="SMART" id="SM01391">
    <property type="entry name" value="Filament"/>
    <property type="match status" value="1"/>
</dbReference>
<evidence type="ECO:0000259" key="8">
    <source>
        <dbReference type="PROSITE" id="PS51842"/>
    </source>
</evidence>
<keyword evidence="10" id="KW-1185">Reference proteome</keyword>
<comment type="subcellular location">
    <subcellularLocation>
        <location evidence="1">Nucleus</location>
    </subcellularLocation>
</comment>
<feature type="compositionally biased region" description="Acidic residues" evidence="6">
    <location>
        <begin position="406"/>
        <end position="418"/>
    </location>
</feature>
<dbReference type="SUPFAM" id="SSF74853">
    <property type="entry name" value="Lamin A/C globular tail domain"/>
    <property type="match status" value="1"/>
</dbReference>
<name>A0A811JR88_9BILA</name>
<dbReference type="GO" id="GO:0005882">
    <property type="term" value="C:intermediate filament"/>
    <property type="evidence" value="ECO:0007669"/>
    <property type="project" value="UniProtKB-KW"/>
</dbReference>
<evidence type="ECO:0000256" key="5">
    <source>
        <dbReference type="SAM" id="Coils"/>
    </source>
</evidence>
<evidence type="ECO:0000256" key="6">
    <source>
        <dbReference type="SAM" id="MobiDB-lite"/>
    </source>
</evidence>
<feature type="coiled-coil region" evidence="5">
    <location>
        <begin position="297"/>
        <end position="384"/>
    </location>
</feature>
<comment type="caution">
    <text evidence="9">The sequence shown here is derived from an EMBL/GenBank/DDBJ whole genome shotgun (WGS) entry which is preliminary data.</text>
</comment>
<dbReference type="PROSITE" id="PS51842">
    <property type="entry name" value="IF_ROD_2"/>
    <property type="match status" value="1"/>
</dbReference>
<keyword evidence="3 5" id="KW-0175">Coiled coil</keyword>
<dbReference type="EMBL" id="CAJFDH010000001">
    <property type="protein sequence ID" value="CAD5205784.1"/>
    <property type="molecule type" value="Genomic_DNA"/>
</dbReference>
<dbReference type="SUPFAM" id="SSF64593">
    <property type="entry name" value="Intermediate filament protein, coiled coil region"/>
    <property type="match status" value="2"/>
</dbReference>
<dbReference type="InterPro" id="IPR039008">
    <property type="entry name" value="IF_rod_dom"/>
</dbReference>
<dbReference type="PROSITE" id="PS51841">
    <property type="entry name" value="LTD"/>
    <property type="match status" value="1"/>
</dbReference>
<organism evidence="9 10">
    <name type="scientific">Bursaphelenchus okinawaensis</name>
    <dbReference type="NCBI Taxonomy" id="465554"/>
    <lineage>
        <taxon>Eukaryota</taxon>
        <taxon>Metazoa</taxon>
        <taxon>Ecdysozoa</taxon>
        <taxon>Nematoda</taxon>
        <taxon>Chromadorea</taxon>
        <taxon>Rhabditida</taxon>
        <taxon>Tylenchina</taxon>
        <taxon>Tylenchomorpha</taxon>
        <taxon>Aphelenchoidea</taxon>
        <taxon>Aphelenchoididae</taxon>
        <taxon>Bursaphelenchus</taxon>
    </lineage>
</organism>
<dbReference type="GO" id="GO:0051664">
    <property type="term" value="P:nuclear pore localization"/>
    <property type="evidence" value="ECO:0007669"/>
    <property type="project" value="TreeGrafter"/>
</dbReference>
<dbReference type="InterPro" id="IPR036415">
    <property type="entry name" value="Lamin_tail_dom_sf"/>
</dbReference>
<evidence type="ECO:0000259" key="7">
    <source>
        <dbReference type="PROSITE" id="PS51841"/>
    </source>
</evidence>
<keyword evidence="4" id="KW-0539">Nucleus</keyword>
<feature type="compositionally biased region" description="Low complexity" evidence="6">
    <location>
        <begin position="8"/>
        <end position="17"/>
    </location>
</feature>
<feature type="compositionally biased region" description="Polar residues" evidence="6">
    <location>
        <begin position="435"/>
        <end position="446"/>
    </location>
</feature>
<sequence>MSQKTSRKTVTVRTSSVASNVLPDESFEQSDSFGSTSSRLTRSRVEEKQRLSGLNDRLAGYIEKVRNLEQENERLQATIREVEVTEKRVREDKHSEWKDKVDELRQQLETANQERARADMEKKKAANECDDIKAKFGKLERDLKNATNDRDHLGDQVNDLKADNKRLENLKNKYLKERDDLKRDVDEALGSIENLKQQIEDEFLIRNRLTDENSALREDIEMLKRLHENELEDVYKRKEVELTTVQRQYDHKVNDAVKLRVKQLREDFDVRLRESRQEVEAKWHQRLEDALKGSEGKEAHVVELRESNSQLRRLKKEFEDENARLKRNQEELQFKVKDLEGQLRLVQEKLKVKDEQNEKLKQEVEGLRDDYQDLLDIKVQLDNELATYHELLQSEETRLKIRTTDDSQDLGDDDEDDENGLHVSFNEDNLARTRGSLNQSSRSDQGSARRGVKRRRLQEESYFEGSGRYEKTADVYRTHQEAKGDVVIGDVDEDGRFVKLENKGDEDIVLGGWIVEAQDNDQIVTFKFHSRQTIKAGQTATIWSANLTDRTNEPGSNLTLKNQQWPRGDERRIRLVDLNSEEQALYEKFRRTHAVGDANGEERCSIM</sequence>
<reference evidence="9" key="1">
    <citation type="submission" date="2020-09" db="EMBL/GenBank/DDBJ databases">
        <authorList>
            <person name="Kikuchi T."/>
        </authorList>
    </citation>
    <scope>NUCLEOTIDE SEQUENCE</scope>
    <source>
        <strain evidence="9">SH1</strain>
    </source>
</reference>
<feature type="domain" description="LTD" evidence="7">
    <location>
        <begin position="474"/>
        <end position="607"/>
    </location>
</feature>
<evidence type="ECO:0000256" key="1">
    <source>
        <dbReference type="ARBA" id="ARBA00004123"/>
    </source>
</evidence>
<dbReference type="InterPro" id="IPR001322">
    <property type="entry name" value="Lamin_tail_dom"/>
</dbReference>
<feature type="region of interest" description="Disordered" evidence="6">
    <location>
        <begin position="1"/>
        <end position="49"/>
    </location>
</feature>
<dbReference type="Pfam" id="PF00038">
    <property type="entry name" value="Filament"/>
    <property type="match status" value="1"/>
</dbReference>
<dbReference type="PANTHER" id="PTHR45721">
    <property type="entry name" value="LAMIN DM0-RELATED"/>
    <property type="match status" value="1"/>
</dbReference>
<dbReference type="GO" id="GO:0031507">
    <property type="term" value="P:heterochromatin formation"/>
    <property type="evidence" value="ECO:0007669"/>
    <property type="project" value="TreeGrafter"/>
</dbReference>
<accession>A0A811JR88</accession>
<dbReference type="Gene3D" id="1.20.5.1160">
    <property type="entry name" value="Vasodilator-stimulated phosphoprotein"/>
    <property type="match status" value="1"/>
</dbReference>
<evidence type="ECO:0000256" key="3">
    <source>
        <dbReference type="ARBA" id="ARBA00023054"/>
    </source>
</evidence>
<dbReference type="Pfam" id="PF00932">
    <property type="entry name" value="LTD"/>
    <property type="match status" value="1"/>
</dbReference>
<feature type="region of interest" description="Disordered" evidence="6">
    <location>
        <begin position="403"/>
        <end position="457"/>
    </location>
</feature>
<evidence type="ECO:0000313" key="9">
    <source>
        <dbReference type="EMBL" id="CAD5205784.1"/>
    </source>
</evidence>
<feature type="coiled-coil region" evidence="5">
    <location>
        <begin position="51"/>
        <end position="248"/>
    </location>
</feature>
<dbReference type="GO" id="GO:0005200">
    <property type="term" value="F:structural constituent of cytoskeleton"/>
    <property type="evidence" value="ECO:0007669"/>
    <property type="project" value="TreeGrafter"/>
</dbReference>
<proteinExistence type="predicted"/>
<dbReference type="OrthoDB" id="102442at2759"/>
<feature type="compositionally biased region" description="Polar residues" evidence="6">
    <location>
        <begin position="29"/>
        <end position="40"/>
    </location>
</feature>
<dbReference type="PANTHER" id="PTHR45721:SF11">
    <property type="entry name" value="LAMIN DM0-RELATED"/>
    <property type="match status" value="1"/>
</dbReference>
<dbReference type="GO" id="GO:0006998">
    <property type="term" value="P:nuclear envelope organization"/>
    <property type="evidence" value="ECO:0007669"/>
    <property type="project" value="TreeGrafter"/>
</dbReference>
<dbReference type="EMBL" id="CAJFCW020000001">
    <property type="protein sequence ID" value="CAG9079213.1"/>
    <property type="molecule type" value="Genomic_DNA"/>
</dbReference>
<dbReference type="Gene3D" id="1.20.5.170">
    <property type="match status" value="1"/>
</dbReference>
<keyword evidence="2" id="KW-0403">Intermediate filament</keyword>
<feature type="domain" description="IF rod" evidence="8">
    <location>
        <begin position="47"/>
        <end position="399"/>
    </location>
</feature>
<evidence type="ECO:0000256" key="2">
    <source>
        <dbReference type="ARBA" id="ARBA00022754"/>
    </source>
</evidence>
<dbReference type="Gene3D" id="2.60.40.1260">
    <property type="entry name" value="Lamin Tail domain"/>
    <property type="match status" value="1"/>
</dbReference>
<protein>
    <submittedName>
        <fullName evidence="9">Uncharacterized protein</fullName>
    </submittedName>
</protein>
<dbReference type="GO" id="GO:0090435">
    <property type="term" value="P:protein localization to nuclear envelope"/>
    <property type="evidence" value="ECO:0007669"/>
    <property type="project" value="TreeGrafter"/>
</dbReference>
<evidence type="ECO:0000313" key="10">
    <source>
        <dbReference type="Proteomes" id="UP000614601"/>
    </source>
</evidence>
<evidence type="ECO:0000256" key="4">
    <source>
        <dbReference type="ARBA" id="ARBA00023242"/>
    </source>
</evidence>
<gene>
    <name evidence="9" type="ORF">BOKJ2_LOCUS468</name>
</gene>
<dbReference type="Proteomes" id="UP000783686">
    <property type="component" value="Unassembled WGS sequence"/>
</dbReference>
<dbReference type="GO" id="GO:0007097">
    <property type="term" value="P:nuclear migration"/>
    <property type="evidence" value="ECO:0007669"/>
    <property type="project" value="TreeGrafter"/>
</dbReference>
<dbReference type="GO" id="GO:0005652">
    <property type="term" value="C:nuclear lamina"/>
    <property type="evidence" value="ECO:0007669"/>
    <property type="project" value="TreeGrafter"/>
</dbReference>
<dbReference type="Proteomes" id="UP000614601">
    <property type="component" value="Unassembled WGS sequence"/>
</dbReference>